<name>A0ABY7FSY5_MYAAR</name>
<feature type="region of interest" description="Disordered" evidence="1">
    <location>
        <begin position="84"/>
        <end position="103"/>
    </location>
</feature>
<proteinExistence type="predicted"/>
<sequence length="130" mass="14589">MDIKIEPPDSELELTDFNTSSCKTSDTTLSSSCPAYNENAFAEEDDETIPIVQKSLQIKEEVTEALLSEVSDFNANLISKDELGAANKEKKPGKKRKPRTSLTLEQRRICQVCSKVFNNPSNRLAHEKNR</sequence>
<organism evidence="2 3">
    <name type="scientific">Mya arenaria</name>
    <name type="common">Soft-shell clam</name>
    <dbReference type="NCBI Taxonomy" id="6604"/>
    <lineage>
        <taxon>Eukaryota</taxon>
        <taxon>Metazoa</taxon>
        <taxon>Spiralia</taxon>
        <taxon>Lophotrochozoa</taxon>
        <taxon>Mollusca</taxon>
        <taxon>Bivalvia</taxon>
        <taxon>Autobranchia</taxon>
        <taxon>Heteroconchia</taxon>
        <taxon>Euheterodonta</taxon>
        <taxon>Imparidentia</taxon>
        <taxon>Neoheterodontei</taxon>
        <taxon>Myida</taxon>
        <taxon>Myoidea</taxon>
        <taxon>Myidae</taxon>
        <taxon>Mya</taxon>
    </lineage>
</organism>
<reference evidence="2" key="1">
    <citation type="submission" date="2022-11" db="EMBL/GenBank/DDBJ databases">
        <title>Centuries of genome instability and evolution in soft-shell clam transmissible cancer (bioRxiv).</title>
        <authorList>
            <person name="Hart S.F.M."/>
            <person name="Yonemitsu M.A."/>
            <person name="Giersch R.M."/>
            <person name="Beal B.F."/>
            <person name="Arriagada G."/>
            <person name="Davis B.W."/>
            <person name="Ostrander E.A."/>
            <person name="Goff S.P."/>
            <person name="Metzger M.J."/>
        </authorList>
    </citation>
    <scope>NUCLEOTIDE SEQUENCE</scope>
    <source>
        <strain evidence="2">MELC-2E11</strain>
        <tissue evidence="2">Siphon/mantle</tissue>
    </source>
</reference>
<evidence type="ECO:0000313" key="2">
    <source>
        <dbReference type="EMBL" id="WAR23974.1"/>
    </source>
</evidence>
<evidence type="ECO:0000256" key="1">
    <source>
        <dbReference type="SAM" id="MobiDB-lite"/>
    </source>
</evidence>
<keyword evidence="3" id="KW-1185">Reference proteome</keyword>
<evidence type="ECO:0008006" key="4">
    <source>
        <dbReference type="Google" id="ProtNLM"/>
    </source>
</evidence>
<dbReference type="EMBL" id="CP111024">
    <property type="protein sequence ID" value="WAR23974.1"/>
    <property type="molecule type" value="Genomic_DNA"/>
</dbReference>
<gene>
    <name evidence="2" type="ORF">MAR_037643</name>
</gene>
<accession>A0ABY7FSY5</accession>
<dbReference type="Proteomes" id="UP001164746">
    <property type="component" value="Chromosome 13"/>
</dbReference>
<evidence type="ECO:0000313" key="3">
    <source>
        <dbReference type="Proteomes" id="UP001164746"/>
    </source>
</evidence>
<protein>
    <recommendedName>
        <fullName evidence="4">C2H2-type domain-containing protein</fullName>
    </recommendedName>
</protein>